<dbReference type="PANTHER" id="PTHR45848">
    <property type="entry name" value="DUAL SPECIFICITY PROTEIN PHOSPHATASE 12 FAMILY MEMBER"/>
    <property type="match status" value="1"/>
</dbReference>
<feature type="domain" description="Tyrosine-protein phosphatase" evidence="5">
    <location>
        <begin position="3"/>
        <end position="140"/>
    </location>
</feature>
<dbReference type="GO" id="GO:0005634">
    <property type="term" value="C:nucleus"/>
    <property type="evidence" value="ECO:0007669"/>
    <property type="project" value="TreeGrafter"/>
</dbReference>
<keyword evidence="3" id="KW-0378">Hydrolase</keyword>
<dbReference type="PROSITE" id="PS50054">
    <property type="entry name" value="TYR_PHOSPHATASE_DUAL"/>
    <property type="match status" value="1"/>
</dbReference>
<dbReference type="SUPFAM" id="SSF52799">
    <property type="entry name" value="(Phosphotyrosine protein) phosphatases II"/>
    <property type="match status" value="1"/>
</dbReference>
<dbReference type="InterPro" id="IPR000340">
    <property type="entry name" value="Dual-sp_phosphatase_cat-dom"/>
</dbReference>
<dbReference type="EC" id="3.1.3.48" evidence="2"/>
<evidence type="ECO:0000256" key="3">
    <source>
        <dbReference type="ARBA" id="ARBA00022801"/>
    </source>
</evidence>
<reference evidence="7" key="1">
    <citation type="submission" date="2009-03" db="EMBL/GenBank/DDBJ databases">
        <title>Caligus clemensi ESTs and full-length cDNAs.</title>
        <authorList>
            <person name="Yasuike M."/>
            <person name="von Schalburg K."/>
            <person name="Cooper G."/>
            <person name="Leong J."/>
            <person name="Jones S.R.M."/>
            <person name="Koop B.F."/>
        </authorList>
    </citation>
    <scope>NUCLEOTIDE SEQUENCE</scope>
    <source>
        <tissue evidence="7">Whole</tissue>
    </source>
</reference>
<proteinExistence type="evidence at transcript level"/>
<protein>
    <recommendedName>
        <fullName evidence="2">protein-tyrosine-phosphatase</fullName>
        <ecNumber evidence="2">3.1.3.48</ecNumber>
    </recommendedName>
</protein>
<dbReference type="PROSITE" id="PS50056">
    <property type="entry name" value="TYR_PHOSPHATASE_2"/>
    <property type="match status" value="1"/>
</dbReference>
<evidence type="ECO:0000256" key="1">
    <source>
        <dbReference type="ARBA" id="ARBA00008601"/>
    </source>
</evidence>
<dbReference type="Gene3D" id="3.90.190.10">
    <property type="entry name" value="Protein tyrosine phosphatase superfamily"/>
    <property type="match status" value="1"/>
</dbReference>
<dbReference type="InterPro" id="IPR000387">
    <property type="entry name" value="Tyr_Pase_dom"/>
</dbReference>
<dbReference type="PANTHER" id="PTHR45848:SF4">
    <property type="entry name" value="DUAL SPECIFICITY PROTEIN PHOSPHATASE 12"/>
    <property type="match status" value="1"/>
</dbReference>
<accession>C1C1X7</accession>
<dbReference type="Pfam" id="PF00782">
    <property type="entry name" value="DSPc"/>
    <property type="match status" value="1"/>
</dbReference>
<comment type="similarity">
    <text evidence="1">Belongs to the protein-tyrosine phosphatase family. Non-receptor class dual specificity subfamily.</text>
</comment>
<dbReference type="GO" id="GO:0008138">
    <property type="term" value="F:protein tyrosine/serine/threonine phosphatase activity"/>
    <property type="evidence" value="ECO:0007669"/>
    <property type="project" value="TreeGrafter"/>
</dbReference>
<name>C1C1X7_CALCM</name>
<organism evidence="7">
    <name type="scientific">Caligus clemensi</name>
    <name type="common">Sea louse</name>
    <dbReference type="NCBI Taxonomy" id="344056"/>
    <lineage>
        <taxon>Eukaryota</taxon>
        <taxon>Metazoa</taxon>
        <taxon>Ecdysozoa</taxon>
        <taxon>Arthropoda</taxon>
        <taxon>Crustacea</taxon>
        <taxon>Multicrustacea</taxon>
        <taxon>Hexanauplia</taxon>
        <taxon>Copepoda</taxon>
        <taxon>Siphonostomatoida</taxon>
        <taxon>Caligidae</taxon>
        <taxon>Caligus</taxon>
    </lineage>
</organism>
<dbReference type="GO" id="GO:0004725">
    <property type="term" value="F:protein tyrosine phosphatase activity"/>
    <property type="evidence" value="ECO:0007669"/>
    <property type="project" value="UniProtKB-EC"/>
</dbReference>
<dbReference type="EMBL" id="BT080856">
    <property type="protein sequence ID" value="ACO15280.1"/>
    <property type="molecule type" value="mRNA"/>
</dbReference>
<sequence>MLTYNYVVHHLFIGERTVATDPELLKDLGVTALVSLDIHPPPTSLEQLCIRIYDTEEEDILSHLPSIIAFISEQITKGKVLVHCVSGVSRSAAAVIAYLMVAKGVSFYEAVDDVIKARPHVQPNDGFCSQLRLFYEMNCTLDITNPQFRFYKFLLKDPLDSCATNFKEYKCFRCSFRVGLDILPHLPSQKMDWRFLQSPLSSTCSKGVFVTSMTAHREENKIKCPSCQFKLGRYYSDQEVKCPCGTILPHGNWMNLSFLDPVVTLDLSSLDGRK</sequence>
<dbReference type="AlphaFoldDB" id="C1C1X7"/>
<evidence type="ECO:0000259" key="5">
    <source>
        <dbReference type="PROSITE" id="PS50054"/>
    </source>
</evidence>
<evidence type="ECO:0000256" key="2">
    <source>
        <dbReference type="ARBA" id="ARBA00013064"/>
    </source>
</evidence>
<evidence type="ECO:0000313" key="7">
    <source>
        <dbReference type="EMBL" id="ACO15280.1"/>
    </source>
</evidence>
<dbReference type="InterPro" id="IPR020422">
    <property type="entry name" value="TYR_PHOSPHATASE_DUAL_dom"/>
</dbReference>
<gene>
    <name evidence="7" type="primary">DUS12</name>
</gene>
<dbReference type="InterPro" id="IPR029021">
    <property type="entry name" value="Prot-tyrosine_phosphatase-like"/>
</dbReference>
<evidence type="ECO:0000256" key="4">
    <source>
        <dbReference type="ARBA" id="ARBA00022912"/>
    </source>
</evidence>
<evidence type="ECO:0000259" key="6">
    <source>
        <dbReference type="PROSITE" id="PS50056"/>
    </source>
</evidence>
<keyword evidence="4" id="KW-0904">Protein phosphatase</keyword>
<dbReference type="PROSITE" id="PS00383">
    <property type="entry name" value="TYR_PHOSPHATASE_1"/>
    <property type="match status" value="1"/>
</dbReference>
<feature type="domain" description="Tyrosine specific protein phosphatases" evidence="6">
    <location>
        <begin position="58"/>
        <end position="121"/>
    </location>
</feature>
<dbReference type="InterPro" id="IPR016130">
    <property type="entry name" value="Tyr_Pase_AS"/>
</dbReference>
<dbReference type="SMART" id="SM00195">
    <property type="entry name" value="DSPc"/>
    <property type="match status" value="1"/>
</dbReference>
<dbReference type="CDD" id="cd14498">
    <property type="entry name" value="DSP"/>
    <property type="match status" value="1"/>
</dbReference>